<dbReference type="RefSeq" id="WP_183986203.1">
    <property type="nucleotide sequence ID" value="NZ_JACHHG010000005.1"/>
</dbReference>
<keyword evidence="1" id="KW-0805">Transcription regulation</keyword>
<dbReference type="CDD" id="cd07377">
    <property type="entry name" value="WHTH_GntR"/>
    <property type="match status" value="1"/>
</dbReference>
<dbReference type="InterPro" id="IPR000524">
    <property type="entry name" value="Tscrpt_reg_HTH_GntR"/>
</dbReference>
<dbReference type="PANTHER" id="PTHR38445:SF7">
    <property type="entry name" value="GNTR-FAMILY TRANSCRIPTIONAL REGULATOR"/>
    <property type="match status" value="1"/>
</dbReference>
<organism evidence="5 6">
    <name type="scientific">Deinobacterium chartae</name>
    <dbReference type="NCBI Taxonomy" id="521158"/>
    <lineage>
        <taxon>Bacteria</taxon>
        <taxon>Thermotogati</taxon>
        <taxon>Deinococcota</taxon>
        <taxon>Deinococci</taxon>
        <taxon>Deinococcales</taxon>
        <taxon>Deinococcaceae</taxon>
        <taxon>Deinobacterium</taxon>
    </lineage>
</organism>
<protein>
    <submittedName>
        <fullName evidence="5">DNA-binding transcriptional regulator YhcF (GntR family)</fullName>
    </submittedName>
</protein>
<evidence type="ECO:0000256" key="3">
    <source>
        <dbReference type="ARBA" id="ARBA00023163"/>
    </source>
</evidence>
<keyword evidence="2 5" id="KW-0238">DNA-binding</keyword>
<dbReference type="SMART" id="SM00345">
    <property type="entry name" value="HTH_GNTR"/>
    <property type="match status" value="1"/>
</dbReference>
<dbReference type="GO" id="GO:0003677">
    <property type="term" value="F:DNA binding"/>
    <property type="evidence" value="ECO:0007669"/>
    <property type="project" value="UniProtKB-KW"/>
</dbReference>
<dbReference type="Gene3D" id="1.10.10.10">
    <property type="entry name" value="Winged helix-like DNA-binding domain superfamily/Winged helix DNA-binding domain"/>
    <property type="match status" value="1"/>
</dbReference>
<dbReference type="EMBL" id="JACHHG010000005">
    <property type="protein sequence ID" value="MBB6098102.1"/>
    <property type="molecule type" value="Genomic_DNA"/>
</dbReference>
<comment type="caution">
    <text evidence="5">The sequence shown here is derived from an EMBL/GenBank/DDBJ whole genome shotgun (WGS) entry which is preliminary data.</text>
</comment>
<dbReference type="PANTHER" id="PTHR38445">
    <property type="entry name" value="HTH-TYPE TRANSCRIPTIONAL REPRESSOR YTRA"/>
    <property type="match status" value="1"/>
</dbReference>
<dbReference type="SUPFAM" id="SSF46785">
    <property type="entry name" value="Winged helix' DNA-binding domain"/>
    <property type="match status" value="1"/>
</dbReference>
<dbReference type="Pfam" id="PF00392">
    <property type="entry name" value="GntR"/>
    <property type="match status" value="1"/>
</dbReference>
<name>A0A841I222_9DEIO</name>
<dbReference type="InterPro" id="IPR036388">
    <property type="entry name" value="WH-like_DNA-bd_sf"/>
</dbReference>
<dbReference type="InterPro" id="IPR036390">
    <property type="entry name" value="WH_DNA-bd_sf"/>
</dbReference>
<evidence type="ECO:0000313" key="5">
    <source>
        <dbReference type="EMBL" id="MBB6098102.1"/>
    </source>
</evidence>
<proteinExistence type="predicted"/>
<dbReference type="GO" id="GO:0003700">
    <property type="term" value="F:DNA-binding transcription factor activity"/>
    <property type="evidence" value="ECO:0007669"/>
    <property type="project" value="InterPro"/>
</dbReference>
<evidence type="ECO:0000259" key="4">
    <source>
        <dbReference type="PROSITE" id="PS50949"/>
    </source>
</evidence>
<dbReference type="Proteomes" id="UP000569951">
    <property type="component" value="Unassembled WGS sequence"/>
</dbReference>
<keyword evidence="3" id="KW-0804">Transcription</keyword>
<sequence length="331" mass="36547">MQDQLPILITNSERVPIYLQITHQLKHLIISRKLPEGSRLPPVRELAKQLGVNVGTVVQAYRELRRDGLIDGQPGRGTQVKPFSVPQADYSRRQALLSAEIDRLAQRARSLGFSPAELHQLVGMQLSRPPGPMRVLFIGPIQAAADKYAAMLQQAFLPQDVVFEGFALGTLEARDPAVIQALEIAYYVVTLALWVPATRRALERHALPATVLGITAELTARTLEQLHALDPAGQYVVLTEERNVNTALALIEQHGALHHDRVRAVVDTQPETLARLLPEVNAVIYSFGVRPTLEAVGVPPEKRLELEFEVSQESLFRLHSVLTPASLALAD</sequence>
<dbReference type="PROSITE" id="PS50949">
    <property type="entry name" value="HTH_GNTR"/>
    <property type="match status" value="1"/>
</dbReference>
<evidence type="ECO:0000313" key="6">
    <source>
        <dbReference type="Proteomes" id="UP000569951"/>
    </source>
</evidence>
<reference evidence="5 6" key="1">
    <citation type="submission" date="2020-08" db="EMBL/GenBank/DDBJ databases">
        <title>Genomic Encyclopedia of Type Strains, Phase IV (KMG-IV): sequencing the most valuable type-strain genomes for metagenomic binning, comparative biology and taxonomic classification.</title>
        <authorList>
            <person name="Goeker M."/>
        </authorList>
    </citation>
    <scope>NUCLEOTIDE SEQUENCE [LARGE SCALE GENOMIC DNA]</scope>
    <source>
        <strain evidence="5 6">DSM 21458</strain>
    </source>
</reference>
<dbReference type="AlphaFoldDB" id="A0A841I222"/>
<keyword evidence="6" id="KW-1185">Reference proteome</keyword>
<feature type="domain" description="HTH gntR-type" evidence="4">
    <location>
        <begin position="15"/>
        <end position="83"/>
    </location>
</feature>
<accession>A0A841I222</accession>
<evidence type="ECO:0000256" key="2">
    <source>
        <dbReference type="ARBA" id="ARBA00023125"/>
    </source>
</evidence>
<gene>
    <name evidence="5" type="ORF">HNR42_001527</name>
</gene>
<evidence type="ECO:0000256" key="1">
    <source>
        <dbReference type="ARBA" id="ARBA00023015"/>
    </source>
</evidence>